<comment type="caution">
    <text evidence="4">The sequence shown here is derived from an EMBL/GenBank/DDBJ whole genome shotgun (WGS) entry which is preliminary data.</text>
</comment>
<dbReference type="EMBL" id="RXIC02000024">
    <property type="protein sequence ID" value="KAB1209137.1"/>
    <property type="molecule type" value="Genomic_DNA"/>
</dbReference>
<feature type="coiled-coil region" evidence="1">
    <location>
        <begin position="166"/>
        <end position="200"/>
    </location>
</feature>
<feature type="compositionally biased region" description="Low complexity" evidence="2">
    <location>
        <begin position="343"/>
        <end position="353"/>
    </location>
</feature>
<feature type="compositionally biased region" description="Low complexity" evidence="2">
    <location>
        <begin position="447"/>
        <end position="460"/>
    </location>
</feature>
<evidence type="ECO:0000256" key="1">
    <source>
        <dbReference type="SAM" id="Coils"/>
    </source>
</evidence>
<proteinExistence type="predicted"/>
<evidence type="ECO:0000256" key="2">
    <source>
        <dbReference type="SAM" id="MobiDB-lite"/>
    </source>
</evidence>
<dbReference type="AlphaFoldDB" id="A0A6A1VBG1"/>
<sequence>MNTTPYMDKQIMDLSQGSVSTQSKDFIDLMSHPEEEEEDVDHHSPHTHQISGGDANDGVDRKEEIVPSYDFQPIRPVGPSLSQSSNFDASPIVSGRAWSSDSDSKLHTTTTAIRAQKLDLETVKVESLNYGSLESMEPAKVIPEKNRDVSDSTIVSEIDRTMKKHADNLLNVLEGVSARLTQLESRTRNLENSVDDLKVSVGNNHGSTDGKMRQLDNILREVQLGVQVLKDKQLIVDAQLELAKLQVSKVDQKPETLDTMQVDSVRQDASAPQQSHQHLPPANIPQSIPALPPPNAPAQPPPHPNLPPPAQLTPQFLQGQIPSIPQREPYFSPAGQTPEAPNQQYQSSLSQQSHPPPPPAAPPHQQFQPAPQQRFPQPPPQLAQQHPSLAPTNPTQLQPPLSHHVEEVSYAPQNYPPSLRQPPSQPPSGPSPTPQFYGAPVHMYEQSSGRSSSGFPSGYGPPAGPTEPYHYGGSPQYGSTSAVKPQLPSPAVAQSGGSGYPQLPTARVLPQALPTASGVGNGSGSTGTGNRVPLDDVVDKVTNMGFPRDHVRATVRKLTENGQSVDLNIVLDKLMNDGEVQAPRGWFGR</sequence>
<feature type="region of interest" description="Disordered" evidence="2">
    <location>
        <begin position="263"/>
        <end position="534"/>
    </location>
</feature>
<reference evidence="4 5" key="1">
    <citation type="journal article" date="2019" name="Plant Biotechnol. J.">
        <title>The red bayberry genome and genetic basis of sex determination.</title>
        <authorList>
            <person name="Jia H.M."/>
            <person name="Jia H.J."/>
            <person name="Cai Q.L."/>
            <person name="Wang Y."/>
            <person name="Zhao H.B."/>
            <person name="Yang W.F."/>
            <person name="Wang G.Y."/>
            <person name="Li Y.H."/>
            <person name="Zhan D.L."/>
            <person name="Shen Y.T."/>
            <person name="Niu Q.F."/>
            <person name="Chang L."/>
            <person name="Qiu J."/>
            <person name="Zhao L."/>
            <person name="Xie H.B."/>
            <person name="Fu W.Y."/>
            <person name="Jin J."/>
            <person name="Li X.W."/>
            <person name="Jiao Y."/>
            <person name="Zhou C.C."/>
            <person name="Tu T."/>
            <person name="Chai C.Y."/>
            <person name="Gao J.L."/>
            <person name="Fan L.J."/>
            <person name="van de Weg E."/>
            <person name="Wang J.Y."/>
            <person name="Gao Z.S."/>
        </authorList>
    </citation>
    <scope>NUCLEOTIDE SEQUENCE [LARGE SCALE GENOMIC DNA]</scope>
    <source>
        <tissue evidence="4">Leaves</tissue>
    </source>
</reference>
<accession>A0A6A1VBG1</accession>
<evidence type="ECO:0000259" key="3">
    <source>
        <dbReference type="Pfam" id="PF07223"/>
    </source>
</evidence>
<dbReference type="Proteomes" id="UP000516437">
    <property type="component" value="Chromosome 6"/>
</dbReference>
<feature type="compositionally biased region" description="Pro residues" evidence="2">
    <location>
        <begin position="290"/>
        <end position="311"/>
    </location>
</feature>
<protein>
    <recommendedName>
        <fullName evidence="3">DUF1421 domain-containing protein</fullName>
    </recommendedName>
</protein>
<keyword evidence="1" id="KW-0175">Coiled coil</keyword>
<evidence type="ECO:0000313" key="4">
    <source>
        <dbReference type="EMBL" id="KAB1209137.1"/>
    </source>
</evidence>
<feature type="domain" description="DUF1421" evidence="3">
    <location>
        <begin position="535"/>
        <end position="577"/>
    </location>
</feature>
<feature type="compositionally biased region" description="Low complexity" evidence="2">
    <location>
        <begin position="382"/>
        <end position="391"/>
    </location>
</feature>
<feature type="region of interest" description="Disordered" evidence="2">
    <location>
        <begin position="1"/>
        <end position="60"/>
    </location>
</feature>
<feature type="compositionally biased region" description="Low complexity" evidence="2">
    <location>
        <begin position="363"/>
        <end position="375"/>
    </location>
</feature>
<dbReference type="PANTHER" id="PTHR31805">
    <property type="entry name" value="RECEPTOR-LIKE KINASE, PUTATIVE (DUF1421)-RELATED"/>
    <property type="match status" value="1"/>
</dbReference>
<dbReference type="PANTHER" id="PTHR31805:SF14">
    <property type="entry name" value="RECEPTOR-LIKE KINASE, PUTATIVE (DUF1421)-RELATED"/>
    <property type="match status" value="1"/>
</dbReference>
<evidence type="ECO:0000313" key="5">
    <source>
        <dbReference type="Proteomes" id="UP000516437"/>
    </source>
</evidence>
<keyword evidence="5" id="KW-1185">Reference proteome</keyword>
<gene>
    <name evidence="4" type="ORF">CJ030_MR6G015563</name>
</gene>
<feature type="compositionally biased region" description="Pro residues" evidence="2">
    <location>
        <begin position="419"/>
        <end position="433"/>
    </location>
</feature>
<organism evidence="4 5">
    <name type="scientific">Morella rubra</name>
    <name type="common">Chinese bayberry</name>
    <dbReference type="NCBI Taxonomy" id="262757"/>
    <lineage>
        <taxon>Eukaryota</taxon>
        <taxon>Viridiplantae</taxon>
        <taxon>Streptophyta</taxon>
        <taxon>Embryophyta</taxon>
        <taxon>Tracheophyta</taxon>
        <taxon>Spermatophyta</taxon>
        <taxon>Magnoliopsida</taxon>
        <taxon>eudicotyledons</taxon>
        <taxon>Gunneridae</taxon>
        <taxon>Pentapetalae</taxon>
        <taxon>rosids</taxon>
        <taxon>fabids</taxon>
        <taxon>Fagales</taxon>
        <taxon>Myricaceae</taxon>
        <taxon>Morella</taxon>
    </lineage>
</organism>
<dbReference type="Pfam" id="PF07223">
    <property type="entry name" value="DUF1421"/>
    <property type="match status" value="1"/>
</dbReference>
<name>A0A6A1VBG1_9ROSI</name>
<feature type="compositionally biased region" description="Polar residues" evidence="2">
    <location>
        <begin position="13"/>
        <end position="24"/>
    </location>
</feature>
<dbReference type="InterPro" id="IPR010820">
    <property type="entry name" value="DUF1421"/>
</dbReference>
<dbReference type="OrthoDB" id="515416at2759"/>